<evidence type="ECO:0008006" key="4">
    <source>
        <dbReference type="Google" id="ProtNLM"/>
    </source>
</evidence>
<dbReference type="AlphaFoldDB" id="A0A1M6QHG5"/>
<dbReference type="PANTHER" id="PTHR42708">
    <property type="entry name" value="ATP/GTP-BINDING PROTEIN-RELATED"/>
    <property type="match status" value="1"/>
</dbReference>
<feature type="region of interest" description="Disordered" evidence="1">
    <location>
        <begin position="226"/>
        <end position="266"/>
    </location>
</feature>
<dbReference type="Gene3D" id="3.40.50.300">
    <property type="entry name" value="P-loop containing nucleotide triphosphate hydrolases"/>
    <property type="match status" value="1"/>
</dbReference>
<protein>
    <recommendedName>
        <fullName evidence="4">GTPase</fullName>
    </recommendedName>
</protein>
<evidence type="ECO:0000256" key="1">
    <source>
        <dbReference type="SAM" id="MobiDB-lite"/>
    </source>
</evidence>
<evidence type="ECO:0000313" key="2">
    <source>
        <dbReference type="EMBL" id="SHK19605.1"/>
    </source>
</evidence>
<gene>
    <name evidence="2" type="ORF">SAMN05720469_102100</name>
</gene>
<dbReference type="EMBL" id="FRAW01000002">
    <property type="protein sequence ID" value="SHK19605.1"/>
    <property type="molecule type" value="Genomic_DNA"/>
</dbReference>
<accession>A0A1M6QHG5</accession>
<dbReference type="PANTHER" id="PTHR42708:SF1">
    <property type="entry name" value="GLIDING MOTILITY PROTEIN MGLA"/>
    <property type="match status" value="1"/>
</dbReference>
<dbReference type="InterPro" id="IPR027417">
    <property type="entry name" value="P-loop_NTPase"/>
</dbReference>
<feature type="region of interest" description="Disordered" evidence="1">
    <location>
        <begin position="278"/>
        <end position="320"/>
    </location>
</feature>
<organism evidence="2 3">
    <name type="scientific">Fibrobacter intestinalis</name>
    <dbReference type="NCBI Taxonomy" id="28122"/>
    <lineage>
        <taxon>Bacteria</taxon>
        <taxon>Pseudomonadati</taxon>
        <taxon>Fibrobacterota</taxon>
        <taxon>Fibrobacteria</taxon>
        <taxon>Fibrobacterales</taxon>
        <taxon>Fibrobacteraceae</taxon>
        <taxon>Fibrobacter</taxon>
    </lineage>
</organism>
<reference evidence="3" key="1">
    <citation type="submission" date="2016-11" db="EMBL/GenBank/DDBJ databases">
        <authorList>
            <person name="Varghese N."/>
            <person name="Submissions S."/>
        </authorList>
    </citation>
    <scope>NUCLEOTIDE SEQUENCE [LARGE SCALE GENOMIC DNA]</scope>
    <source>
        <strain evidence="3">UWOS</strain>
    </source>
</reference>
<dbReference type="InterPro" id="IPR001806">
    <property type="entry name" value="Small_GTPase"/>
</dbReference>
<dbReference type="GO" id="GO:0005525">
    <property type="term" value="F:GTP binding"/>
    <property type="evidence" value="ECO:0007669"/>
    <property type="project" value="InterPro"/>
</dbReference>
<dbReference type="CDD" id="cd00882">
    <property type="entry name" value="Ras_like_GTPase"/>
    <property type="match status" value="1"/>
</dbReference>
<evidence type="ECO:0000313" key="3">
    <source>
        <dbReference type="Proteomes" id="UP000184275"/>
    </source>
</evidence>
<proteinExistence type="predicted"/>
<name>A0A1M6QHG5_9BACT</name>
<keyword evidence="3" id="KW-1185">Reference proteome</keyword>
<dbReference type="Proteomes" id="UP000184275">
    <property type="component" value="Unassembled WGS sequence"/>
</dbReference>
<dbReference type="SUPFAM" id="SSF52540">
    <property type="entry name" value="P-loop containing nucleoside triphosphate hydrolases"/>
    <property type="match status" value="1"/>
</dbReference>
<dbReference type="InterPro" id="IPR052705">
    <property type="entry name" value="Gliding_Motility_GTPase"/>
</dbReference>
<dbReference type="Pfam" id="PF00071">
    <property type="entry name" value="Ras"/>
    <property type="match status" value="1"/>
</dbReference>
<sequence length="320" mass="35170">MSSINFATREISCKVVYYGPGLSGKTTNLQVIHQKMPQDKRTDMVSLETEGDRTLFFDFLPLNLGDIKGFKTKFQLYTVPGQVFYNSTRKIVLRGVDGIVFVADSQRSREAENLESLQNLRQNLEDYGVSLDEIPLVLQYNKRDMDNVFTLDEMNALLNPKKIPFFPATAHNGKGVVTTLKAIAMLVIQRFNVKQGFLRKAADSVHNTGVHDVTFGGKNGVSIASPEPLKPVAAPTETPKMDAPKPVDAPKFAERPRPVPPVSGGSVFRGGFFQKSASPFGRPAASPLPNAKPFGASNANSNGEISDDDIELRPYIPKKK</sequence>